<dbReference type="InterPro" id="IPR011009">
    <property type="entry name" value="Kinase-like_dom_sf"/>
</dbReference>
<proteinExistence type="predicted"/>
<keyword evidence="2" id="KW-1185">Reference proteome</keyword>
<dbReference type="SUPFAM" id="SSF56112">
    <property type="entry name" value="Protein kinase-like (PK-like)"/>
    <property type="match status" value="1"/>
</dbReference>
<evidence type="ECO:0000313" key="2">
    <source>
        <dbReference type="Proteomes" id="UP001595690"/>
    </source>
</evidence>
<dbReference type="RefSeq" id="WP_382379192.1">
    <property type="nucleotide sequence ID" value="NZ_JBHRZI010000040.1"/>
</dbReference>
<gene>
    <name evidence="1" type="ORF">ACFOWZ_40085</name>
</gene>
<evidence type="ECO:0000313" key="1">
    <source>
        <dbReference type="EMBL" id="MFC3897708.1"/>
    </source>
</evidence>
<comment type="caution">
    <text evidence="1">The sequence shown here is derived from an EMBL/GenBank/DDBJ whole genome shotgun (WGS) entry which is preliminary data.</text>
</comment>
<dbReference type="InterPro" id="IPR011990">
    <property type="entry name" value="TPR-like_helical_dom_sf"/>
</dbReference>
<accession>A0ABV8C7L0</accession>
<sequence length="444" mass="49119">MKGPHGVRLQAMVGITDRGSLWRAHDTVLRVVEPRFCDETFREALTRLRQRRYPRTLEITGEGWTGGHFYVSYAVTPPWQTLEERLASPLEWPERVALAADLCRALDHWRSSPVHPLGLTLRTVVLCRHAGRWLPWLVPCPPVARQTPRDLFGLDATALAPLAPELIRGTTAAALDSYALGTLVAQVLGPVTAQHDDEGRVEAQARGVLLSSTGTHIPSFLHSTPQFQAVVRAVDRCRHPHPQARPGSPDDLLAALEGLLDLHGLAEALLPDRVVEMLRAMGDDPRVVPIAEQISATADPVHALLCLDLAVPIAADNLRLRQARASLRWQLGRYTGELLDDLAQLARHGDRDERLTALKRSAEVHLSHGNPAEAAKDLYAANQLAPGDLDVLWSYLQCWRELGQTAEAGQTRAEALRRIGRMEAAQMLTTKEADGWRSRFDEPD</sequence>
<organism evidence="1 2">
    <name type="scientific">Lentzea rhizosphaerae</name>
    <dbReference type="NCBI Taxonomy" id="2041025"/>
    <lineage>
        <taxon>Bacteria</taxon>
        <taxon>Bacillati</taxon>
        <taxon>Actinomycetota</taxon>
        <taxon>Actinomycetes</taxon>
        <taxon>Pseudonocardiales</taxon>
        <taxon>Pseudonocardiaceae</taxon>
        <taxon>Lentzea</taxon>
    </lineage>
</organism>
<dbReference type="Proteomes" id="UP001595690">
    <property type="component" value="Unassembled WGS sequence"/>
</dbReference>
<name>A0ABV8C7L0_9PSEU</name>
<dbReference type="SUPFAM" id="SSF48452">
    <property type="entry name" value="TPR-like"/>
    <property type="match status" value="1"/>
</dbReference>
<protein>
    <recommendedName>
        <fullName evidence="3">Protein kinase domain-containing protein</fullName>
    </recommendedName>
</protein>
<evidence type="ECO:0008006" key="3">
    <source>
        <dbReference type="Google" id="ProtNLM"/>
    </source>
</evidence>
<dbReference type="EMBL" id="JBHRZI010000040">
    <property type="protein sequence ID" value="MFC3897708.1"/>
    <property type="molecule type" value="Genomic_DNA"/>
</dbReference>
<reference evidence="2" key="1">
    <citation type="journal article" date="2019" name="Int. J. Syst. Evol. Microbiol.">
        <title>The Global Catalogue of Microorganisms (GCM) 10K type strain sequencing project: providing services to taxonomists for standard genome sequencing and annotation.</title>
        <authorList>
            <consortium name="The Broad Institute Genomics Platform"/>
            <consortium name="The Broad Institute Genome Sequencing Center for Infectious Disease"/>
            <person name="Wu L."/>
            <person name="Ma J."/>
        </authorList>
    </citation>
    <scope>NUCLEOTIDE SEQUENCE [LARGE SCALE GENOMIC DNA]</scope>
    <source>
        <strain evidence="2">CGMCC 4.7405</strain>
    </source>
</reference>
<dbReference type="Gene3D" id="1.25.40.10">
    <property type="entry name" value="Tetratricopeptide repeat domain"/>
    <property type="match status" value="1"/>
</dbReference>
<dbReference type="Gene3D" id="1.10.510.10">
    <property type="entry name" value="Transferase(Phosphotransferase) domain 1"/>
    <property type="match status" value="1"/>
</dbReference>